<protein>
    <submittedName>
        <fullName evidence="1">Uncharacterized protein</fullName>
    </submittedName>
</protein>
<comment type="caution">
    <text evidence="1">The sequence shown here is derived from an EMBL/GenBank/DDBJ whole genome shotgun (WGS) entry which is preliminary data.</text>
</comment>
<sequence>MSSEKYFLSKTVYRAQQKPDPKASKLPEMFPNVRFPKSNKFSSKITKKRPASDIDIARAYDFLIRSLIRKKATIGIRIMFAFSKKEAVEPSVAGFLTAMNKSTGIPAAATEIKIY</sequence>
<dbReference type="EMBL" id="BART01032793">
    <property type="protein sequence ID" value="GAH14795.1"/>
    <property type="molecule type" value="Genomic_DNA"/>
</dbReference>
<reference evidence="1" key="1">
    <citation type="journal article" date="2014" name="Front. Microbiol.">
        <title>High frequency of phylogenetically diverse reductive dehalogenase-homologous genes in deep subseafloor sedimentary metagenomes.</title>
        <authorList>
            <person name="Kawai M."/>
            <person name="Futagami T."/>
            <person name="Toyoda A."/>
            <person name="Takaki Y."/>
            <person name="Nishi S."/>
            <person name="Hori S."/>
            <person name="Arai W."/>
            <person name="Tsubouchi T."/>
            <person name="Morono Y."/>
            <person name="Uchiyama I."/>
            <person name="Ito T."/>
            <person name="Fujiyama A."/>
            <person name="Inagaki F."/>
            <person name="Takami H."/>
        </authorList>
    </citation>
    <scope>NUCLEOTIDE SEQUENCE</scope>
    <source>
        <strain evidence="1">Expedition CK06-06</strain>
    </source>
</reference>
<evidence type="ECO:0000313" key="1">
    <source>
        <dbReference type="EMBL" id="GAH14795.1"/>
    </source>
</evidence>
<gene>
    <name evidence="1" type="ORF">S01H4_56569</name>
</gene>
<organism evidence="1">
    <name type="scientific">marine sediment metagenome</name>
    <dbReference type="NCBI Taxonomy" id="412755"/>
    <lineage>
        <taxon>unclassified sequences</taxon>
        <taxon>metagenomes</taxon>
        <taxon>ecological metagenomes</taxon>
    </lineage>
</organism>
<name>X1E302_9ZZZZ</name>
<feature type="non-terminal residue" evidence="1">
    <location>
        <position position="115"/>
    </location>
</feature>
<proteinExistence type="predicted"/>
<accession>X1E302</accession>
<dbReference type="AlphaFoldDB" id="X1E302"/>